<dbReference type="STRING" id="156889.Mmc1_0543"/>
<keyword evidence="7" id="KW-1185">Reference proteome</keyword>
<evidence type="ECO:0000313" key="7">
    <source>
        <dbReference type="Proteomes" id="UP000002586"/>
    </source>
</evidence>
<evidence type="ECO:0000313" key="6">
    <source>
        <dbReference type="EMBL" id="ABK43068.1"/>
    </source>
</evidence>
<dbReference type="Proteomes" id="UP000002586">
    <property type="component" value="Chromosome"/>
</dbReference>
<feature type="transmembrane region" description="Helical" evidence="4">
    <location>
        <begin position="12"/>
        <end position="32"/>
    </location>
</feature>
<dbReference type="InterPro" id="IPR025991">
    <property type="entry name" value="Chemoreceptor_zinc-bind_dom"/>
</dbReference>
<dbReference type="Pfam" id="PF00015">
    <property type="entry name" value="MCPsignal"/>
    <property type="match status" value="1"/>
</dbReference>
<dbReference type="SUPFAM" id="SSF58104">
    <property type="entry name" value="Methyl-accepting chemotaxis protein (MCP) signaling domain"/>
    <property type="match status" value="1"/>
</dbReference>
<keyword evidence="4" id="KW-0812">Transmembrane</keyword>
<dbReference type="PANTHER" id="PTHR32089:SF112">
    <property type="entry name" value="LYSOZYME-LIKE PROTEIN-RELATED"/>
    <property type="match status" value="1"/>
</dbReference>
<name>A0L525_MAGMM</name>
<gene>
    <name evidence="6" type="ordered locus">Mmc1_0543</name>
</gene>
<evidence type="ECO:0000259" key="5">
    <source>
        <dbReference type="PROSITE" id="PS50111"/>
    </source>
</evidence>
<dbReference type="GO" id="GO:0007165">
    <property type="term" value="P:signal transduction"/>
    <property type="evidence" value="ECO:0007669"/>
    <property type="project" value="UniProtKB-KW"/>
</dbReference>
<dbReference type="SMART" id="SM00283">
    <property type="entry name" value="MA"/>
    <property type="match status" value="1"/>
</dbReference>
<dbReference type="Gene3D" id="6.10.340.10">
    <property type="match status" value="1"/>
</dbReference>
<feature type="transmembrane region" description="Helical" evidence="4">
    <location>
        <begin position="194"/>
        <end position="216"/>
    </location>
</feature>
<dbReference type="PRINTS" id="PR00260">
    <property type="entry name" value="CHEMTRNSDUCR"/>
</dbReference>
<evidence type="ECO:0000256" key="4">
    <source>
        <dbReference type="SAM" id="Phobius"/>
    </source>
</evidence>
<dbReference type="KEGG" id="mgm:Mmc1_0543"/>
<dbReference type="SUPFAM" id="SSF55681">
    <property type="entry name" value="Class II aaRS and biotin synthetases"/>
    <property type="match status" value="1"/>
</dbReference>
<reference evidence="7" key="1">
    <citation type="journal article" date="2009" name="Appl. Environ. Microbiol.">
        <title>Complete genome sequence of the chemolithoautotrophic marine magnetotactic coccus strain MC-1.</title>
        <authorList>
            <person name="Schubbe S."/>
            <person name="Williams T.J."/>
            <person name="Xie G."/>
            <person name="Kiss H.E."/>
            <person name="Brettin T.S."/>
            <person name="Martinez D."/>
            <person name="Ross C.A."/>
            <person name="Schuler D."/>
            <person name="Cox B.L."/>
            <person name="Nealson K.H."/>
            <person name="Bazylinski D.A."/>
        </authorList>
    </citation>
    <scope>NUCLEOTIDE SEQUENCE [LARGE SCALE GENOMIC DNA]</scope>
    <source>
        <strain evidence="7">ATCC BAA-1437 / JCM 17883 / MC-1</strain>
    </source>
</reference>
<comment type="similarity">
    <text evidence="2">Belongs to the methyl-accepting chemotaxis (MCP) protein family.</text>
</comment>
<dbReference type="GO" id="GO:0016020">
    <property type="term" value="C:membrane"/>
    <property type="evidence" value="ECO:0007669"/>
    <property type="project" value="InterPro"/>
</dbReference>
<accession>A0L525</accession>
<dbReference type="Gene3D" id="1.20.120.30">
    <property type="entry name" value="Aspartate receptor, ligand-binding domain"/>
    <property type="match status" value="1"/>
</dbReference>
<protein>
    <submittedName>
        <fullName evidence="6">Methyl-accepting chemotaxis sensory transducer</fullName>
    </submittedName>
</protein>
<keyword evidence="4" id="KW-1133">Transmembrane helix</keyword>
<dbReference type="HOGENOM" id="CLU_013775_0_0_5"/>
<reference evidence="6 7" key="2">
    <citation type="journal article" date="2012" name="Int. J. Syst. Evol. Microbiol.">
        <title>Magnetococcus marinus gen. nov., sp. nov., a marine, magnetotactic bacterium that represents a novel lineage (Magnetococcaceae fam. nov.; Magnetococcales ord. nov.) at the base of the Alphaproteobacteria.</title>
        <authorList>
            <person name="Bazylinski D.A."/>
            <person name="Williams T.J."/>
            <person name="Lefevre C.T."/>
            <person name="Berg R.J."/>
            <person name="Zhang C.L."/>
            <person name="Bowser S.S."/>
            <person name="Dean A.J."/>
            <person name="Beveridge T.J."/>
        </authorList>
    </citation>
    <scope>NUCLEOTIDE SEQUENCE [LARGE SCALE GENOMIC DNA]</scope>
    <source>
        <strain evidence="7">ATCC BAA-1437 / JCM 17883 / MC-1</strain>
    </source>
</reference>
<dbReference type="Pfam" id="PF13682">
    <property type="entry name" value="CZB"/>
    <property type="match status" value="1"/>
</dbReference>
<dbReference type="InterPro" id="IPR004090">
    <property type="entry name" value="Chemotax_Me-accpt_rcpt"/>
</dbReference>
<evidence type="ECO:0000256" key="2">
    <source>
        <dbReference type="ARBA" id="ARBA00029447"/>
    </source>
</evidence>
<organism evidence="6 7">
    <name type="scientific">Magnetococcus marinus (strain ATCC BAA-1437 / JCM 17883 / MC-1)</name>
    <dbReference type="NCBI Taxonomy" id="156889"/>
    <lineage>
        <taxon>Bacteria</taxon>
        <taxon>Pseudomonadati</taxon>
        <taxon>Pseudomonadota</taxon>
        <taxon>Magnetococcia</taxon>
        <taxon>Magnetococcales</taxon>
        <taxon>Magnetococcaceae</taxon>
        <taxon>Magnetococcus</taxon>
    </lineage>
</organism>
<dbReference type="InterPro" id="IPR004089">
    <property type="entry name" value="MCPsignal_dom"/>
</dbReference>
<keyword evidence="1 3" id="KW-0807">Transducer</keyword>
<evidence type="ECO:0000256" key="1">
    <source>
        <dbReference type="ARBA" id="ARBA00023224"/>
    </source>
</evidence>
<feature type="domain" description="Methyl-accepting transducer" evidence="5">
    <location>
        <begin position="336"/>
        <end position="593"/>
    </location>
</feature>
<dbReference type="GO" id="GO:0004888">
    <property type="term" value="F:transmembrane signaling receptor activity"/>
    <property type="evidence" value="ECO:0007669"/>
    <property type="project" value="InterPro"/>
</dbReference>
<proteinExistence type="inferred from homology"/>
<dbReference type="eggNOG" id="COG1893">
    <property type="taxonomic scope" value="Bacteria"/>
</dbReference>
<evidence type="ECO:0000256" key="3">
    <source>
        <dbReference type="PROSITE-ProRule" id="PRU00284"/>
    </source>
</evidence>
<dbReference type="GO" id="GO:0006935">
    <property type="term" value="P:chemotaxis"/>
    <property type="evidence" value="ECO:0007669"/>
    <property type="project" value="InterPro"/>
</dbReference>
<dbReference type="EMBL" id="CP000471">
    <property type="protein sequence ID" value="ABK43068.1"/>
    <property type="molecule type" value="Genomic_DNA"/>
</dbReference>
<dbReference type="Gene3D" id="1.10.287.950">
    <property type="entry name" value="Methyl-accepting chemotaxis protein"/>
    <property type="match status" value="1"/>
</dbReference>
<dbReference type="eggNOG" id="COG0840">
    <property type="taxonomic scope" value="Bacteria"/>
</dbReference>
<dbReference type="AlphaFoldDB" id="A0L525"/>
<sequence length="788" mass="85763" precursor="true">MFNLSLWKFKTLIRLLILVPTLTMLGTGLVIWSASNSSQQRIHHVQSRVVPLNQLALSMKYEVAQVNLWLTDVSATQALNGLDDGFNEAANHANLFKKQLHEFRKVSAAEGKDKNFLDLLESHFDAYYAQARQMAQSYVSGGPTEGNALMGDVDEKAKALENDLIILEKKYVAGMLKALEIVETQMGHLVTRSVLIFIVSIIVILAMGTFVARLVLDKLGADPIELSQVMERLGRGDLTHRVIFKNAKPHSLAQHVMQMSRDLFQMAATLKLQALTMRATVLEQKEAQNDLKRDSGESYGLAQEVVSINDGIDAMTQSLRVDLEQADNNMASLTATADDLSGSVSSIAAASEQASQNVNTMAAAAEQMTGNITAVNSSLEQVNLSVGHVSGALDELNHSLDQVRNRCIQADRKSNEAQQFTQQTQTTMEALTESAREIVKVVGLIKTIADQTNMLALNASIEAAGAGEAGAGFAVVANEVKDLAKQTADATKQIEQRTQEIQNNTQEAAKVSFNVNEMIQQIGKTTAQITEAVEEQSGAVARINDSMHDVTIAGQEVGRNAMELEAASTEVARAALEAAAGTNEIAASASQVARSAEQVAQNSSQASQRLNVIKNNSGEIYEASANVQKKMLQSMDFANFLDGAIAHAGMLSEMSDESCDALNKAAEAFNIGTPALDIQSVKKAHIGWLGKLVGVIRGRSSIKPEDVATARDCAFGQWYYNEAQSTMGDNPLFIEIATPHQKVHETAREVVKLMNEFNQEGAEQGLHRFNELRKDLFKRLDRLYLDTL</sequence>
<dbReference type="PROSITE" id="PS50111">
    <property type="entry name" value="CHEMOTAXIS_TRANSDUC_2"/>
    <property type="match status" value="1"/>
</dbReference>
<dbReference type="PANTHER" id="PTHR32089">
    <property type="entry name" value="METHYL-ACCEPTING CHEMOTAXIS PROTEIN MCPB"/>
    <property type="match status" value="1"/>
</dbReference>
<keyword evidence="4" id="KW-0472">Membrane</keyword>
<dbReference type="InterPro" id="IPR045864">
    <property type="entry name" value="aa-tRNA-synth_II/BPL/LPL"/>
</dbReference>